<evidence type="ECO:0000313" key="2">
    <source>
        <dbReference type="EMBL" id="CAI5452129.1"/>
    </source>
</evidence>
<comment type="caution">
    <text evidence="2">The sequence shown here is derived from an EMBL/GenBank/DDBJ whole genome shotgun (WGS) entry which is preliminary data.</text>
</comment>
<dbReference type="EMBL" id="CANHGI010000005">
    <property type="protein sequence ID" value="CAI5452129.1"/>
    <property type="molecule type" value="Genomic_DNA"/>
</dbReference>
<accession>A0A9P1IXN9</accession>
<dbReference type="AlphaFoldDB" id="A0A9P1IXN9"/>
<dbReference type="InterPro" id="IPR032675">
    <property type="entry name" value="LRR_dom_sf"/>
</dbReference>
<feature type="compositionally biased region" description="Polar residues" evidence="1">
    <location>
        <begin position="1"/>
        <end position="11"/>
    </location>
</feature>
<feature type="region of interest" description="Disordered" evidence="1">
    <location>
        <begin position="1"/>
        <end position="29"/>
    </location>
</feature>
<evidence type="ECO:0000256" key="1">
    <source>
        <dbReference type="SAM" id="MobiDB-lite"/>
    </source>
</evidence>
<reference evidence="2" key="1">
    <citation type="submission" date="2022-11" db="EMBL/GenBank/DDBJ databases">
        <authorList>
            <person name="Kikuchi T."/>
        </authorList>
    </citation>
    <scope>NUCLEOTIDE SEQUENCE</scope>
    <source>
        <strain evidence="2">PS1010</strain>
    </source>
</reference>
<sequence>MASCNSDSTQFEDAPKKTRWLPHPDERQYGNPYIYRRRGMETHDDEWDRKDEEWMHSVDKCNYRYFPCKDHKKSDIDECTEDELVYILEREYCLQSSHEHVKLFKKMSNRFVNQKGFKKLPKELKTSEPFFNAQVKKSLQTTMAPLFIHCYGEFVSVELTKHTCQECKFRFLMAAEDLHYFLELQNIHTLDIKVAADGHDALLNAFGKLSDDWCKNVKCTNLIFDEEVLFDMNHFLQRFENLTTLRIQHNSKLAIIVEVMIRNLTKLEVLDLHYNEPNKAGYYLNGQIYSWITQNGFYEKFAIPTHICIHSLVAPHPNEPNMFFYSIFEDLHPAFSGFRYFIYDYKTEKVRTFEIAPIKKSEEIVRIERPQSPDPHLERKLNLLTRIPQVHFGHTIDIFHW</sequence>
<name>A0A9P1IXN9_9PELO</name>
<gene>
    <name evidence="2" type="ORF">CAMP_LOCUS14766</name>
</gene>
<dbReference type="Proteomes" id="UP001152747">
    <property type="component" value="Unassembled WGS sequence"/>
</dbReference>
<dbReference type="SUPFAM" id="SSF52047">
    <property type="entry name" value="RNI-like"/>
    <property type="match status" value="1"/>
</dbReference>
<protein>
    <submittedName>
        <fullName evidence="2">Uncharacterized protein</fullName>
    </submittedName>
</protein>
<organism evidence="2 3">
    <name type="scientific">Caenorhabditis angaria</name>
    <dbReference type="NCBI Taxonomy" id="860376"/>
    <lineage>
        <taxon>Eukaryota</taxon>
        <taxon>Metazoa</taxon>
        <taxon>Ecdysozoa</taxon>
        <taxon>Nematoda</taxon>
        <taxon>Chromadorea</taxon>
        <taxon>Rhabditida</taxon>
        <taxon>Rhabditina</taxon>
        <taxon>Rhabditomorpha</taxon>
        <taxon>Rhabditoidea</taxon>
        <taxon>Rhabditidae</taxon>
        <taxon>Peloderinae</taxon>
        <taxon>Caenorhabditis</taxon>
    </lineage>
</organism>
<keyword evidence="3" id="KW-1185">Reference proteome</keyword>
<dbReference type="Gene3D" id="3.80.10.10">
    <property type="entry name" value="Ribonuclease Inhibitor"/>
    <property type="match status" value="1"/>
</dbReference>
<proteinExistence type="predicted"/>
<evidence type="ECO:0000313" key="3">
    <source>
        <dbReference type="Proteomes" id="UP001152747"/>
    </source>
</evidence>